<feature type="region of interest" description="Disordered" evidence="2">
    <location>
        <begin position="1"/>
        <end position="33"/>
    </location>
</feature>
<organism evidence="3 4">
    <name type="scientific">Synchytrium endobioticum</name>
    <dbReference type="NCBI Taxonomy" id="286115"/>
    <lineage>
        <taxon>Eukaryota</taxon>
        <taxon>Fungi</taxon>
        <taxon>Fungi incertae sedis</taxon>
        <taxon>Chytridiomycota</taxon>
        <taxon>Chytridiomycota incertae sedis</taxon>
        <taxon>Chytridiomycetes</taxon>
        <taxon>Synchytriales</taxon>
        <taxon>Synchytriaceae</taxon>
        <taxon>Synchytrium</taxon>
    </lineage>
</organism>
<comment type="similarity">
    <text evidence="1">Belongs to the CFAP298 family.</text>
</comment>
<dbReference type="GO" id="GO:0003352">
    <property type="term" value="P:regulation of cilium movement"/>
    <property type="evidence" value="ECO:0007669"/>
    <property type="project" value="InterPro"/>
</dbReference>
<dbReference type="EMBL" id="QEAN01000090">
    <property type="protein sequence ID" value="TPX49011.1"/>
    <property type="molecule type" value="Genomic_DNA"/>
</dbReference>
<comment type="caution">
    <text evidence="3">The sequence shown here is derived from an EMBL/GenBank/DDBJ whole genome shotgun (WGS) entry which is preliminary data.</text>
</comment>
<protein>
    <submittedName>
        <fullName evidence="3">Uncharacterized protein</fullName>
    </submittedName>
</protein>
<dbReference type="Pfam" id="PF11069">
    <property type="entry name" value="CFAP298"/>
    <property type="match status" value="1"/>
</dbReference>
<accession>A0A507DC97</accession>
<dbReference type="VEuPathDB" id="FungiDB:SeMB42_g02775"/>
<feature type="compositionally biased region" description="Acidic residues" evidence="2">
    <location>
        <begin position="8"/>
        <end position="18"/>
    </location>
</feature>
<name>A0A507DC97_9FUNG</name>
<dbReference type="Proteomes" id="UP000317494">
    <property type="component" value="Unassembled WGS sequence"/>
</dbReference>
<dbReference type="PANTHER" id="PTHR13238:SF0">
    <property type="entry name" value="CILIA- AND FLAGELLA-ASSOCIATED PROTEIN 298"/>
    <property type="match status" value="1"/>
</dbReference>
<dbReference type="AlphaFoldDB" id="A0A507DC97"/>
<reference evidence="3 4" key="1">
    <citation type="journal article" date="2019" name="Sci. Rep.">
        <title>Comparative genomics of chytrid fungi reveal insights into the obligate biotrophic and pathogenic lifestyle of Synchytrium endobioticum.</title>
        <authorList>
            <person name="van de Vossenberg B.T.L.H."/>
            <person name="Warris S."/>
            <person name="Nguyen H.D.T."/>
            <person name="van Gent-Pelzer M.P.E."/>
            <person name="Joly D.L."/>
            <person name="van de Geest H.C."/>
            <person name="Bonants P.J.M."/>
            <person name="Smith D.S."/>
            <person name="Levesque C.A."/>
            <person name="van der Lee T.A.J."/>
        </authorList>
    </citation>
    <scope>NUCLEOTIDE SEQUENCE [LARGE SCALE GENOMIC DNA]</scope>
    <source>
        <strain evidence="3 4">MB42</strain>
    </source>
</reference>
<evidence type="ECO:0000256" key="1">
    <source>
        <dbReference type="ARBA" id="ARBA00009619"/>
    </source>
</evidence>
<keyword evidence="4" id="KW-1185">Reference proteome</keyword>
<dbReference type="STRING" id="286115.A0A507DC97"/>
<proteinExistence type="inferred from homology"/>
<sequence>MSAATPDIADEDDEDDEGSQGAPKPTPLPEQDKELLEKAAANVEALISKDMIAKGQVLDEAKLNEAFQDTMEVCMGVFPSGLPPWEPLRMIMEGDIADLSLRGKMDKSDTSLWWASKEFKEDKKLSDYVGVNEKTKILVKLQKKGSGAPTKEAPLDEMGQRNLMAYYYRKQEEHKRLLENEDDDYLNSSWADPKSLKSAFNGIANISLGPRK</sequence>
<evidence type="ECO:0000256" key="2">
    <source>
        <dbReference type="SAM" id="MobiDB-lite"/>
    </source>
</evidence>
<gene>
    <name evidence="3" type="ORF">SeMB42_g02775</name>
</gene>
<evidence type="ECO:0000313" key="3">
    <source>
        <dbReference type="EMBL" id="TPX49011.1"/>
    </source>
</evidence>
<dbReference type="PANTHER" id="PTHR13238">
    <property type="entry name" value="PROTEIN C21ORF59"/>
    <property type="match status" value="1"/>
</dbReference>
<evidence type="ECO:0000313" key="4">
    <source>
        <dbReference type="Proteomes" id="UP000317494"/>
    </source>
</evidence>
<dbReference type="InterPro" id="IPR021298">
    <property type="entry name" value="CFAP298"/>
</dbReference>